<dbReference type="Pfam" id="PF13671">
    <property type="entry name" value="AAA_33"/>
    <property type="match status" value="1"/>
</dbReference>
<evidence type="ECO:0000259" key="1">
    <source>
        <dbReference type="Pfam" id="PF01636"/>
    </source>
</evidence>
<dbReference type="SUPFAM" id="SSF52540">
    <property type="entry name" value="P-loop containing nucleoside triphosphate hydrolases"/>
    <property type="match status" value="1"/>
</dbReference>
<proteinExistence type="predicted"/>
<feature type="domain" description="Aminoglycoside phosphotransferase" evidence="1">
    <location>
        <begin position="126"/>
        <end position="267"/>
    </location>
</feature>
<dbReference type="AlphaFoldDB" id="A0A1G6WXF1"/>
<dbReference type="Gene3D" id="3.40.50.300">
    <property type="entry name" value="P-loop containing nucleotide triphosphate hydrolases"/>
    <property type="match status" value="1"/>
</dbReference>
<dbReference type="PANTHER" id="PTHR43883:SF1">
    <property type="entry name" value="GLUCONOKINASE"/>
    <property type="match status" value="1"/>
</dbReference>
<reference evidence="2 3" key="1">
    <citation type="submission" date="2016-10" db="EMBL/GenBank/DDBJ databases">
        <authorList>
            <person name="de Groot N.N."/>
        </authorList>
    </citation>
    <scope>NUCLEOTIDE SEQUENCE [LARGE SCALE GENOMIC DNA]</scope>
    <source>
        <strain evidence="2 3">ATCC 700224</strain>
    </source>
</reference>
<organism evidence="2 3">
    <name type="scientific">Rhodospira trueperi</name>
    <dbReference type="NCBI Taxonomy" id="69960"/>
    <lineage>
        <taxon>Bacteria</taxon>
        <taxon>Pseudomonadati</taxon>
        <taxon>Pseudomonadota</taxon>
        <taxon>Alphaproteobacteria</taxon>
        <taxon>Rhodospirillales</taxon>
        <taxon>Rhodospirillaceae</taxon>
        <taxon>Rhodospira</taxon>
    </lineage>
</organism>
<gene>
    <name evidence="2" type="ORF">SAMN05421720_101278</name>
</gene>
<evidence type="ECO:0000313" key="3">
    <source>
        <dbReference type="Proteomes" id="UP000199412"/>
    </source>
</evidence>
<dbReference type="OrthoDB" id="9810277at2"/>
<dbReference type="RefSeq" id="WP_092780967.1">
    <property type="nucleotide sequence ID" value="NZ_FNAP01000001.1"/>
</dbReference>
<dbReference type="InterPro" id="IPR027417">
    <property type="entry name" value="P-loop_NTPase"/>
</dbReference>
<dbReference type="Proteomes" id="UP000199412">
    <property type="component" value="Unassembled WGS sequence"/>
</dbReference>
<dbReference type="STRING" id="69960.SAMN05421720_101278"/>
<dbReference type="PANTHER" id="PTHR43883">
    <property type="entry name" value="SLR0207 PROTEIN"/>
    <property type="match status" value="1"/>
</dbReference>
<protein>
    <recommendedName>
        <fullName evidence="1">Aminoglycoside phosphotransferase domain-containing protein</fullName>
    </recommendedName>
</protein>
<dbReference type="InterPro" id="IPR052732">
    <property type="entry name" value="Cell-binding_unc_protein"/>
</dbReference>
<dbReference type="InterPro" id="IPR002575">
    <property type="entry name" value="Aminoglycoside_PTrfase"/>
</dbReference>
<keyword evidence="3" id="KW-1185">Reference proteome</keyword>
<evidence type="ECO:0000313" key="2">
    <source>
        <dbReference type="EMBL" id="SDD69685.1"/>
    </source>
</evidence>
<dbReference type="EMBL" id="FNAP01000001">
    <property type="protein sequence ID" value="SDD69685.1"/>
    <property type="molecule type" value="Genomic_DNA"/>
</dbReference>
<accession>A0A1G6WXF1</accession>
<dbReference type="SUPFAM" id="SSF56112">
    <property type="entry name" value="Protein kinase-like (PK-like)"/>
    <property type="match status" value="1"/>
</dbReference>
<dbReference type="InterPro" id="IPR011009">
    <property type="entry name" value="Kinase-like_dom_sf"/>
</dbReference>
<name>A0A1G6WXF1_9PROT</name>
<dbReference type="Pfam" id="PF01636">
    <property type="entry name" value="APH"/>
    <property type="match status" value="1"/>
</dbReference>
<sequence length="512" mass="56660">MIPDQQRDIFAFLARPESHGPDHPRVDQVHTHISAIFLAGDRVLKLKRAVRLPFVDFSDPEARRRACEAEVALNRRGAPDLYQGVLPITRQPDGALALDGAGDAIDWVVVMRRFDEQNLFSRLLGRGELTRERVTTLARVIVDYHAGAEVIQRDDNAALMIAIARENRESMLASSPDVLPAAAVETLTARVVAALNAVAPVLDRRGREGRVRRCHGDLHLRNICLWNDRPTLFDAIEFNDTFAVIDTLYDLSFLLMDLDQRGFRRLASIIMNHVLEHDPDIEGLSLLPVFLSMRATIRAHISATMALDSDDPTHGQELRRRALSYLDRAFSYLAPAPPRLIAVGGFSGGGKSRMARELAPLVGACPGALVSRSDVLRKRLMGQPPYERLGPEGYTPEMGHRTYDALMAEAAAALNLGHSVIADAVFARPEERAAIERVAADAGVPFRALWLETDPETATRRISSRRHNASDATVSVLEQQRTFDVGTLTWPRLDSSGPRRETLAKGQALLDL</sequence>